<keyword evidence="4" id="KW-1185">Reference proteome</keyword>
<evidence type="ECO:0000313" key="3">
    <source>
        <dbReference type="EMBL" id="QDT13539.1"/>
    </source>
</evidence>
<proteinExistence type="predicted"/>
<dbReference type="RefSeq" id="WP_419189417.1">
    <property type="nucleotide sequence ID" value="NZ_CP036526.1"/>
</dbReference>
<evidence type="ECO:0000259" key="2">
    <source>
        <dbReference type="PROSITE" id="PS51733"/>
    </source>
</evidence>
<dbReference type="InterPro" id="IPR045864">
    <property type="entry name" value="aa-tRNA-synth_II/BPL/LPL"/>
</dbReference>
<dbReference type="EC" id="6.3.4.15" evidence="3"/>
<dbReference type="InterPro" id="IPR004408">
    <property type="entry name" value="Biotin_CoA_COase_ligase"/>
</dbReference>
<dbReference type="EMBL" id="CP036526">
    <property type="protein sequence ID" value="QDT13539.1"/>
    <property type="molecule type" value="Genomic_DNA"/>
</dbReference>
<accession>A0A517P2D5</accession>
<dbReference type="AlphaFoldDB" id="A0A517P2D5"/>
<organism evidence="3 4">
    <name type="scientific">Stieleria marina</name>
    <dbReference type="NCBI Taxonomy" id="1930275"/>
    <lineage>
        <taxon>Bacteria</taxon>
        <taxon>Pseudomonadati</taxon>
        <taxon>Planctomycetota</taxon>
        <taxon>Planctomycetia</taxon>
        <taxon>Pirellulales</taxon>
        <taxon>Pirellulaceae</taxon>
        <taxon>Stieleria</taxon>
    </lineage>
</organism>
<gene>
    <name evidence="3" type="primary">birA</name>
    <name evidence="3" type="ORF">K239x_55590</name>
</gene>
<dbReference type="Gene3D" id="3.30.930.10">
    <property type="entry name" value="Bira Bifunctional Protein, Domain 2"/>
    <property type="match status" value="1"/>
</dbReference>
<protein>
    <submittedName>
        <fullName evidence="3">Bifunctional ligase/repressor BirA</fullName>
        <ecNumber evidence="3">6.3.4.15</ecNumber>
    </submittedName>
</protein>
<dbReference type="SUPFAM" id="SSF50037">
    <property type="entry name" value="C-terminal domain of transcriptional repressors"/>
    <property type="match status" value="1"/>
</dbReference>
<dbReference type="PANTHER" id="PTHR12835:SF5">
    <property type="entry name" value="BIOTIN--PROTEIN LIGASE"/>
    <property type="match status" value="1"/>
</dbReference>
<dbReference type="PANTHER" id="PTHR12835">
    <property type="entry name" value="BIOTIN PROTEIN LIGASE"/>
    <property type="match status" value="1"/>
</dbReference>
<feature type="domain" description="BPL/LPL catalytic" evidence="2">
    <location>
        <begin position="14"/>
        <end position="217"/>
    </location>
</feature>
<dbReference type="GO" id="GO:0005737">
    <property type="term" value="C:cytoplasm"/>
    <property type="evidence" value="ECO:0007669"/>
    <property type="project" value="TreeGrafter"/>
</dbReference>
<evidence type="ECO:0000256" key="1">
    <source>
        <dbReference type="ARBA" id="ARBA00022598"/>
    </source>
</evidence>
<dbReference type="PROSITE" id="PS51733">
    <property type="entry name" value="BPL_LPL_CATALYTIC"/>
    <property type="match status" value="1"/>
</dbReference>
<evidence type="ECO:0000313" key="4">
    <source>
        <dbReference type="Proteomes" id="UP000319817"/>
    </source>
</evidence>
<dbReference type="InterPro" id="IPR008988">
    <property type="entry name" value="Transcriptional_repressor_C"/>
</dbReference>
<dbReference type="Gene3D" id="2.30.30.100">
    <property type="match status" value="1"/>
</dbReference>
<sequence length="283" mass="30576">MSIDNQGATDPQGISAISELISEEVIATATYYAETTSTNSAALQDVRESRVPPDQLPRLYLADRQTAGRGRHGRTWHSENDSLTFSLLMKRSVDASPAISLWPIAVGVGIARAIEFCFAPLRTQLKWPNDVYLDGGKVAGILLETTHGTPESVVIGIGVNINRAPDTALVEPTPAQSNPARRMNAQSIAAVVGRRVGRYDLLPVLVEQVVQATCEATAKPLEMIDEFRGRCHLTGKSVSYQQHGQEQTAICRGIDGNGELMLETAAGMQVCHTGEVNLIRTKS</sequence>
<name>A0A517P2D5_9BACT</name>
<keyword evidence="1 3" id="KW-0436">Ligase</keyword>
<reference evidence="3 4" key="1">
    <citation type="submission" date="2019-02" db="EMBL/GenBank/DDBJ databases">
        <title>Deep-cultivation of Planctomycetes and their phenomic and genomic characterization uncovers novel biology.</title>
        <authorList>
            <person name="Wiegand S."/>
            <person name="Jogler M."/>
            <person name="Boedeker C."/>
            <person name="Pinto D."/>
            <person name="Vollmers J."/>
            <person name="Rivas-Marin E."/>
            <person name="Kohn T."/>
            <person name="Peeters S.H."/>
            <person name="Heuer A."/>
            <person name="Rast P."/>
            <person name="Oberbeckmann S."/>
            <person name="Bunk B."/>
            <person name="Jeske O."/>
            <person name="Meyerdierks A."/>
            <person name="Storesund J.E."/>
            <person name="Kallscheuer N."/>
            <person name="Luecker S."/>
            <person name="Lage O.M."/>
            <person name="Pohl T."/>
            <person name="Merkel B.J."/>
            <person name="Hornburger P."/>
            <person name="Mueller R.-W."/>
            <person name="Bruemmer F."/>
            <person name="Labrenz M."/>
            <person name="Spormann A.M."/>
            <person name="Op den Camp H."/>
            <person name="Overmann J."/>
            <person name="Amann R."/>
            <person name="Jetten M.S.M."/>
            <person name="Mascher T."/>
            <person name="Medema M.H."/>
            <person name="Devos D.P."/>
            <person name="Kaster A.-K."/>
            <person name="Ovreas L."/>
            <person name="Rohde M."/>
            <person name="Galperin M.Y."/>
            <person name="Jogler C."/>
        </authorList>
    </citation>
    <scope>NUCLEOTIDE SEQUENCE [LARGE SCALE GENOMIC DNA]</scope>
    <source>
        <strain evidence="3 4">K23_9</strain>
    </source>
</reference>
<dbReference type="Proteomes" id="UP000319817">
    <property type="component" value="Chromosome"/>
</dbReference>
<dbReference type="InterPro" id="IPR004143">
    <property type="entry name" value="BPL_LPL_catalytic"/>
</dbReference>
<dbReference type="GO" id="GO:0004077">
    <property type="term" value="F:biotin--[biotin carboxyl-carrier protein] ligase activity"/>
    <property type="evidence" value="ECO:0007669"/>
    <property type="project" value="UniProtKB-EC"/>
</dbReference>
<dbReference type="CDD" id="cd16442">
    <property type="entry name" value="BPL"/>
    <property type="match status" value="1"/>
</dbReference>
<dbReference type="NCBIfam" id="TIGR00121">
    <property type="entry name" value="birA_ligase"/>
    <property type="match status" value="1"/>
</dbReference>
<dbReference type="Pfam" id="PF03099">
    <property type="entry name" value="BPL_LplA_LipB"/>
    <property type="match status" value="1"/>
</dbReference>
<dbReference type="SUPFAM" id="SSF55681">
    <property type="entry name" value="Class II aaRS and biotin synthetases"/>
    <property type="match status" value="1"/>
</dbReference>